<proteinExistence type="predicted"/>
<name>A0A8K0KKR1_LADFU</name>
<dbReference type="Pfam" id="PF00657">
    <property type="entry name" value="Lipase_GDSL"/>
    <property type="match status" value="1"/>
</dbReference>
<dbReference type="InterPro" id="IPR036514">
    <property type="entry name" value="SGNH_hydro_sf"/>
</dbReference>
<gene>
    <name evidence="2" type="ORF">J437_LFUL016034</name>
</gene>
<dbReference type="InterPro" id="IPR001087">
    <property type="entry name" value="GDSL"/>
</dbReference>
<reference evidence="2" key="2">
    <citation type="submission" date="2017-10" db="EMBL/GenBank/DDBJ databases">
        <title>Ladona fulva Genome sequencing and assembly.</title>
        <authorList>
            <person name="Murali S."/>
            <person name="Richards S."/>
            <person name="Bandaranaike D."/>
            <person name="Bellair M."/>
            <person name="Blankenburg K."/>
            <person name="Chao H."/>
            <person name="Dinh H."/>
            <person name="Doddapaneni H."/>
            <person name="Dugan-Rocha S."/>
            <person name="Elkadiri S."/>
            <person name="Gnanaolivu R."/>
            <person name="Hernandez B."/>
            <person name="Skinner E."/>
            <person name="Javaid M."/>
            <person name="Lee S."/>
            <person name="Li M."/>
            <person name="Ming W."/>
            <person name="Munidasa M."/>
            <person name="Muniz J."/>
            <person name="Nguyen L."/>
            <person name="Hughes D."/>
            <person name="Osuji N."/>
            <person name="Pu L.-L."/>
            <person name="Puazo M."/>
            <person name="Qu C."/>
            <person name="Quiroz J."/>
            <person name="Raj R."/>
            <person name="Weissenberger G."/>
            <person name="Xin Y."/>
            <person name="Zou X."/>
            <person name="Han Y."/>
            <person name="Worley K."/>
            <person name="Muzny D."/>
            <person name="Gibbs R."/>
        </authorList>
    </citation>
    <scope>NUCLEOTIDE SEQUENCE</scope>
    <source>
        <strain evidence="2">Sampled in the wild</strain>
    </source>
</reference>
<reference evidence="2" key="1">
    <citation type="submission" date="2013-04" db="EMBL/GenBank/DDBJ databases">
        <authorList>
            <person name="Qu J."/>
            <person name="Murali S.C."/>
            <person name="Bandaranaike D."/>
            <person name="Bellair M."/>
            <person name="Blankenburg K."/>
            <person name="Chao H."/>
            <person name="Dinh H."/>
            <person name="Doddapaneni H."/>
            <person name="Downs B."/>
            <person name="Dugan-Rocha S."/>
            <person name="Elkadiri S."/>
            <person name="Gnanaolivu R.D."/>
            <person name="Hernandez B."/>
            <person name="Javaid M."/>
            <person name="Jayaseelan J.C."/>
            <person name="Lee S."/>
            <person name="Li M."/>
            <person name="Ming W."/>
            <person name="Munidasa M."/>
            <person name="Muniz J."/>
            <person name="Nguyen L."/>
            <person name="Ongeri F."/>
            <person name="Osuji N."/>
            <person name="Pu L.-L."/>
            <person name="Puazo M."/>
            <person name="Qu C."/>
            <person name="Quiroz J."/>
            <person name="Raj R."/>
            <person name="Weissenberger G."/>
            <person name="Xin Y."/>
            <person name="Zou X."/>
            <person name="Han Y."/>
            <person name="Richards S."/>
            <person name="Worley K."/>
            <person name="Muzny D."/>
            <person name="Gibbs R."/>
        </authorList>
    </citation>
    <scope>NUCLEOTIDE SEQUENCE</scope>
    <source>
        <strain evidence="2">Sampled in the wild</strain>
    </source>
</reference>
<dbReference type="PANTHER" id="PTHR21325">
    <property type="entry name" value="PHOSPHOLIPASE B, PLB1"/>
    <property type="match status" value="1"/>
</dbReference>
<feature type="signal peptide" evidence="1">
    <location>
        <begin position="1"/>
        <end position="20"/>
    </location>
</feature>
<dbReference type="CDD" id="cd01824">
    <property type="entry name" value="Phospholipase_B_like"/>
    <property type="match status" value="1"/>
</dbReference>
<keyword evidence="1" id="KW-0732">Signal</keyword>
<dbReference type="InterPro" id="IPR035547">
    <property type="entry name" value="Phospholipase_B"/>
</dbReference>
<feature type="chain" id="PRO_5035436170" description="Phospholipase B1, membrane-associated" evidence="1">
    <location>
        <begin position="21"/>
        <end position="254"/>
    </location>
</feature>
<evidence type="ECO:0000313" key="2">
    <source>
        <dbReference type="EMBL" id="KAG8235661.1"/>
    </source>
</evidence>
<accession>A0A8K0KKR1</accession>
<dbReference type="GO" id="GO:0004620">
    <property type="term" value="F:phospholipase activity"/>
    <property type="evidence" value="ECO:0007669"/>
    <property type="project" value="InterPro"/>
</dbReference>
<sequence length="254" mass="28184">MVSVLLVVLIASGFVTSGDTQRDPYGRQWDAVIKASEKVKYPRDSLWKSIQRRLPMVEPFPCEENNGKLRWRSATRPDSVHQLLPGDIDVIGAMGDSLTAGSGAREFNPIGVTVQDRGVSFSGGGQGSWREFITLPNILKVFNPNLRGYAIGIGDVESSEAQLNVAVPAALDDDALKQAKTFVSAMLRDRSINFTSDWKMLSILIGHNDLCSCRCYDERKHSPEAHKQNLEKALDYLYQKVPRLFVNMLSIIAS</sequence>
<dbReference type="InterPro" id="IPR038885">
    <property type="entry name" value="PLB1"/>
</dbReference>
<dbReference type="PANTHER" id="PTHR21325:SF31">
    <property type="entry name" value="GH22081P-RELATED"/>
    <property type="match status" value="1"/>
</dbReference>
<dbReference type="AlphaFoldDB" id="A0A8K0KKR1"/>
<dbReference type="EMBL" id="KZ308935">
    <property type="protein sequence ID" value="KAG8235661.1"/>
    <property type="molecule type" value="Genomic_DNA"/>
</dbReference>
<dbReference type="Gene3D" id="3.40.50.1110">
    <property type="entry name" value="SGNH hydrolase"/>
    <property type="match status" value="1"/>
</dbReference>
<protein>
    <recommendedName>
        <fullName evidence="4">Phospholipase B1, membrane-associated</fullName>
    </recommendedName>
</protein>
<organism evidence="2 3">
    <name type="scientific">Ladona fulva</name>
    <name type="common">Scarce chaser dragonfly</name>
    <name type="synonym">Libellula fulva</name>
    <dbReference type="NCBI Taxonomy" id="123851"/>
    <lineage>
        <taxon>Eukaryota</taxon>
        <taxon>Metazoa</taxon>
        <taxon>Ecdysozoa</taxon>
        <taxon>Arthropoda</taxon>
        <taxon>Hexapoda</taxon>
        <taxon>Insecta</taxon>
        <taxon>Pterygota</taxon>
        <taxon>Palaeoptera</taxon>
        <taxon>Odonata</taxon>
        <taxon>Epiprocta</taxon>
        <taxon>Anisoptera</taxon>
        <taxon>Libelluloidea</taxon>
        <taxon>Libellulidae</taxon>
        <taxon>Ladona</taxon>
    </lineage>
</organism>
<keyword evidence="3" id="KW-1185">Reference proteome</keyword>
<dbReference type="GO" id="GO:0006644">
    <property type="term" value="P:phospholipid metabolic process"/>
    <property type="evidence" value="ECO:0007669"/>
    <property type="project" value="TreeGrafter"/>
</dbReference>
<evidence type="ECO:0000313" key="3">
    <source>
        <dbReference type="Proteomes" id="UP000792457"/>
    </source>
</evidence>
<evidence type="ECO:0008006" key="4">
    <source>
        <dbReference type="Google" id="ProtNLM"/>
    </source>
</evidence>
<evidence type="ECO:0000256" key="1">
    <source>
        <dbReference type="SAM" id="SignalP"/>
    </source>
</evidence>
<dbReference type="Proteomes" id="UP000792457">
    <property type="component" value="Unassembled WGS sequence"/>
</dbReference>
<comment type="caution">
    <text evidence="2">The sequence shown here is derived from an EMBL/GenBank/DDBJ whole genome shotgun (WGS) entry which is preliminary data.</text>
</comment>
<dbReference type="SUPFAM" id="SSF52266">
    <property type="entry name" value="SGNH hydrolase"/>
    <property type="match status" value="1"/>
</dbReference>
<dbReference type="OrthoDB" id="10265800at2759"/>